<feature type="region of interest" description="Disordered" evidence="1">
    <location>
        <begin position="45"/>
        <end position="100"/>
    </location>
</feature>
<evidence type="ECO:0000313" key="3">
    <source>
        <dbReference type="Proteomes" id="UP000182149"/>
    </source>
</evidence>
<reference evidence="2 3" key="1">
    <citation type="submission" date="2014-12" db="EMBL/GenBank/DDBJ databases">
        <title>Draft genome sequences of 29 type strains of Enterococci.</title>
        <authorList>
            <person name="Zhong Z."/>
            <person name="Sun Z."/>
            <person name="Liu W."/>
            <person name="Zhang W."/>
            <person name="Zhang H."/>
        </authorList>
    </citation>
    <scope>NUCLEOTIDE SEQUENCE [LARGE SCALE GENOMIC DNA]</scope>
    <source>
        <strain evidence="2 3">DSM 17690</strain>
    </source>
</reference>
<proteinExistence type="predicted"/>
<organism evidence="2 3">
    <name type="scientific">Enterococcus aquimarinus</name>
    <dbReference type="NCBI Taxonomy" id="328396"/>
    <lineage>
        <taxon>Bacteria</taxon>
        <taxon>Bacillati</taxon>
        <taxon>Bacillota</taxon>
        <taxon>Bacilli</taxon>
        <taxon>Lactobacillales</taxon>
        <taxon>Enterococcaceae</taxon>
        <taxon>Enterococcus</taxon>
    </lineage>
</organism>
<dbReference type="STRING" id="328396.RU93_GL000443"/>
<feature type="compositionally biased region" description="Basic and acidic residues" evidence="1">
    <location>
        <begin position="57"/>
        <end position="66"/>
    </location>
</feature>
<keyword evidence="3" id="KW-1185">Reference proteome</keyword>
<accession>A0A1L8QR46</accession>
<dbReference type="Proteomes" id="UP000182149">
    <property type="component" value="Unassembled WGS sequence"/>
</dbReference>
<protein>
    <submittedName>
        <fullName evidence="2">Uncharacterized protein</fullName>
    </submittedName>
</protein>
<feature type="region of interest" description="Disordered" evidence="1">
    <location>
        <begin position="186"/>
        <end position="216"/>
    </location>
</feature>
<name>A0A1L8QR46_9ENTE</name>
<dbReference type="AlphaFoldDB" id="A0A1L8QR46"/>
<comment type="caution">
    <text evidence="2">The sequence shown here is derived from an EMBL/GenBank/DDBJ whole genome shotgun (WGS) entry which is preliminary data.</text>
</comment>
<gene>
    <name evidence="2" type="ORF">RU93_GL000443</name>
</gene>
<feature type="compositionally biased region" description="Basic and acidic residues" evidence="1">
    <location>
        <begin position="189"/>
        <end position="198"/>
    </location>
</feature>
<sequence>MGSNNEIKRKHFRFPAYSDETGVKINREGDYTPFSAQESWILTEDSTDTPFYTQKQPVDEPKELRRSLRQTHSKAGHSLAQKEELKRHRTNLPDYTKRTTVEVTKTGKKQLFGDMTSKPLFRVKEKKSEVVPSVKREYSGRSYFVPKYIPASIIPEEESTSFSEADLMQSMRKTKESYLLFDNEQTPYQERKDHEPSVKKFPSTEGLLTDEVPRKEKKRMALNRSLDGLIAKETNDLNENNYFK</sequence>
<dbReference type="EMBL" id="JXKD01000011">
    <property type="protein sequence ID" value="OJG09993.1"/>
    <property type="molecule type" value="Genomic_DNA"/>
</dbReference>
<evidence type="ECO:0000313" key="2">
    <source>
        <dbReference type="EMBL" id="OJG09993.1"/>
    </source>
</evidence>
<dbReference type="RefSeq" id="WP_071875152.1">
    <property type="nucleotide sequence ID" value="NZ_JBHSHF010000013.1"/>
</dbReference>
<evidence type="ECO:0000256" key="1">
    <source>
        <dbReference type="SAM" id="MobiDB-lite"/>
    </source>
</evidence>